<feature type="compositionally biased region" description="Basic and acidic residues" evidence="1">
    <location>
        <begin position="84"/>
        <end position="96"/>
    </location>
</feature>
<evidence type="ECO:0000313" key="3">
    <source>
        <dbReference type="Proteomes" id="UP000499080"/>
    </source>
</evidence>
<keyword evidence="3" id="KW-1185">Reference proteome</keyword>
<protein>
    <submittedName>
        <fullName evidence="2">Uncharacterized protein</fullName>
    </submittedName>
</protein>
<gene>
    <name evidence="2" type="ORF">AVEN_136024_1</name>
</gene>
<dbReference type="EMBL" id="BGPR01000708">
    <property type="protein sequence ID" value="GBM32444.1"/>
    <property type="molecule type" value="Genomic_DNA"/>
</dbReference>
<reference evidence="2 3" key="1">
    <citation type="journal article" date="2019" name="Sci. Rep.">
        <title>Orb-weaving spider Araneus ventricosus genome elucidates the spidroin gene catalogue.</title>
        <authorList>
            <person name="Kono N."/>
            <person name="Nakamura H."/>
            <person name="Ohtoshi R."/>
            <person name="Moran D.A.P."/>
            <person name="Shinohara A."/>
            <person name="Yoshida Y."/>
            <person name="Fujiwara M."/>
            <person name="Mori M."/>
            <person name="Tomita M."/>
            <person name="Arakawa K."/>
        </authorList>
    </citation>
    <scope>NUCLEOTIDE SEQUENCE [LARGE SCALE GENOMIC DNA]</scope>
</reference>
<accession>A0A4Y2EX35</accession>
<dbReference type="Proteomes" id="UP000499080">
    <property type="component" value="Unassembled WGS sequence"/>
</dbReference>
<comment type="caution">
    <text evidence="2">The sequence shown here is derived from an EMBL/GenBank/DDBJ whole genome shotgun (WGS) entry which is preliminary data.</text>
</comment>
<evidence type="ECO:0000256" key="1">
    <source>
        <dbReference type="SAM" id="MobiDB-lite"/>
    </source>
</evidence>
<feature type="region of interest" description="Disordered" evidence="1">
    <location>
        <begin position="52"/>
        <end position="110"/>
    </location>
</feature>
<feature type="compositionally biased region" description="Low complexity" evidence="1">
    <location>
        <begin position="52"/>
        <end position="71"/>
    </location>
</feature>
<name>A0A4Y2EX35_ARAVE</name>
<sequence>MHSILLSKIVRWVYDENSPTSRIMENDVLFTNIQERRNTGKSNNTALAQFSNTSKQQITNNNSNSTNHSAQRLAADQLAMRTRPQRESSRSEDVPRRILPPCIYSVPDRA</sequence>
<organism evidence="2 3">
    <name type="scientific">Araneus ventricosus</name>
    <name type="common">Orbweaver spider</name>
    <name type="synonym">Epeira ventricosa</name>
    <dbReference type="NCBI Taxonomy" id="182803"/>
    <lineage>
        <taxon>Eukaryota</taxon>
        <taxon>Metazoa</taxon>
        <taxon>Ecdysozoa</taxon>
        <taxon>Arthropoda</taxon>
        <taxon>Chelicerata</taxon>
        <taxon>Arachnida</taxon>
        <taxon>Araneae</taxon>
        <taxon>Araneomorphae</taxon>
        <taxon>Entelegynae</taxon>
        <taxon>Araneoidea</taxon>
        <taxon>Araneidae</taxon>
        <taxon>Araneus</taxon>
    </lineage>
</organism>
<proteinExistence type="predicted"/>
<evidence type="ECO:0000313" key="2">
    <source>
        <dbReference type="EMBL" id="GBM32444.1"/>
    </source>
</evidence>
<dbReference type="AlphaFoldDB" id="A0A4Y2EX35"/>